<dbReference type="InterPro" id="IPR018097">
    <property type="entry name" value="EGF_Ca-bd_CS"/>
</dbReference>
<name>A0A3B3Z1S5_9TELE</name>
<keyword evidence="4" id="KW-0272">Extracellular matrix</keyword>
<feature type="compositionally biased region" description="Low complexity" evidence="25">
    <location>
        <begin position="449"/>
        <end position="470"/>
    </location>
</feature>
<evidence type="ECO:0000313" key="30">
    <source>
        <dbReference type="Proteomes" id="UP000261480"/>
    </source>
</evidence>
<dbReference type="Proteomes" id="UP000261480">
    <property type="component" value="Unplaced"/>
</dbReference>
<comment type="similarity">
    <text evidence="2">Belongs to the fibulin family.</text>
</comment>
<reference evidence="29" key="1">
    <citation type="submission" date="2025-08" db="UniProtKB">
        <authorList>
            <consortium name="Ensembl"/>
        </authorList>
    </citation>
    <scope>IDENTIFICATION</scope>
</reference>
<feature type="domain" description="EGF-like" evidence="27">
    <location>
        <begin position="963"/>
        <end position="1005"/>
    </location>
</feature>
<dbReference type="CDD" id="cd00054">
    <property type="entry name" value="EGF_CA"/>
    <property type="match status" value="9"/>
</dbReference>
<comment type="subunit">
    <text evidence="19">Forms part of the large latent transforming growth factor beta precursor complex; removal is essential for activation of complex. Interacts with LTBP1 and TGFB1. Interacts with EFEMP2; this interaction promotes fibrillar deposition of EFEMP2.</text>
</comment>
<feature type="domain" description="EGF-like" evidence="27">
    <location>
        <begin position="758"/>
        <end position="795"/>
    </location>
</feature>
<feature type="region of interest" description="Disordered" evidence="25">
    <location>
        <begin position="447"/>
        <end position="480"/>
    </location>
</feature>
<dbReference type="FunFam" id="2.10.25.10:FF:000017">
    <property type="entry name" value="latent-transforming growth factor beta-binding protein 4 isoform X1"/>
    <property type="match status" value="1"/>
</dbReference>
<dbReference type="InterPro" id="IPR049883">
    <property type="entry name" value="NOTCH1_EGF-like"/>
</dbReference>
<feature type="chain" id="PRO_5017362604" description="Latent-transforming growth factor beta-binding protein 1" evidence="26">
    <location>
        <begin position="23"/>
        <end position="1486"/>
    </location>
</feature>
<keyword evidence="8 26" id="KW-0732">Signal</keyword>
<comment type="subunit">
    <text evidence="18">Interacts with TGFB1; associates via disulfide bonds with the Latency-associated peptide chain (LAP) regulatory chain of TGFB1, leading to regulate activation of TGF-beta-1. LTBP1 does not bind directly to TGF-beta-1, the active chain of TGFB1. Interacts (via C-terminal domain) with FBN1 (via N-terminal domain). Interacts with FBN2. Interacts with ADAMTSL2. Interacts with EFEMP2.</text>
</comment>
<evidence type="ECO:0000256" key="3">
    <source>
        <dbReference type="ARBA" id="ARBA00022525"/>
    </source>
</evidence>
<evidence type="ECO:0000256" key="13">
    <source>
        <dbReference type="ARBA" id="ARBA00023278"/>
    </source>
</evidence>
<keyword evidence="11" id="KW-0325">Glycoprotein</keyword>
<dbReference type="FunFam" id="2.10.25.10:FF:000014">
    <property type="entry name" value="Latent-transforming growth factor beta-binding protein 3"/>
    <property type="match status" value="1"/>
</dbReference>
<evidence type="ECO:0000256" key="7">
    <source>
        <dbReference type="ARBA" id="ARBA00022674"/>
    </source>
</evidence>
<evidence type="ECO:0000256" key="8">
    <source>
        <dbReference type="ARBA" id="ARBA00022729"/>
    </source>
</evidence>
<dbReference type="SUPFAM" id="SSF57184">
    <property type="entry name" value="Growth factor receptor domain"/>
    <property type="match status" value="3"/>
</dbReference>
<dbReference type="SMART" id="SM00179">
    <property type="entry name" value="EGF_CA"/>
    <property type="match status" value="13"/>
</dbReference>
<dbReference type="PANTHER" id="PTHR24050">
    <property type="entry name" value="PA14 DOMAIN-CONTAINING PROTEIN"/>
    <property type="match status" value="1"/>
</dbReference>
<feature type="domain" description="EGF-like" evidence="27">
    <location>
        <begin position="880"/>
        <end position="920"/>
    </location>
</feature>
<dbReference type="Gene3D" id="2.10.25.10">
    <property type="entry name" value="Laminin"/>
    <property type="match status" value="15"/>
</dbReference>
<dbReference type="InterPro" id="IPR026823">
    <property type="entry name" value="cEGF"/>
</dbReference>
<dbReference type="FunFam" id="3.90.290.10:FF:000001">
    <property type="entry name" value="Latent-transforming growth factor beta-binding protein 3 isoform 1"/>
    <property type="match status" value="1"/>
</dbReference>
<evidence type="ECO:0000256" key="23">
    <source>
        <dbReference type="ARBA" id="ARBA00075443"/>
    </source>
</evidence>
<dbReference type="STRING" id="48701.ENSPMEP00000033577"/>
<comment type="similarity">
    <text evidence="14">Belongs to the LTBP family.</text>
</comment>
<evidence type="ECO:0000256" key="24">
    <source>
        <dbReference type="PROSITE-ProRule" id="PRU00076"/>
    </source>
</evidence>
<dbReference type="FunFam" id="2.10.25.10:FF:000046">
    <property type="entry name" value="Latent-transforming growth factor beta-binding protein 1 isoform x2"/>
    <property type="match status" value="1"/>
</dbReference>
<protein>
    <recommendedName>
        <fullName evidence="20">Latent-transforming growth factor beta-binding protein 1</fullName>
    </recommendedName>
    <alternativeName>
        <fullName evidence="22">Latent-transforming growth factor beta-binding protein 2</fullName>
    </alternativeName>
    <alternativeName>
        <fullName evidence="21">Latent-transforming growth factor beta-binding protein 4</fullName>
    </alternativeName>
    <alternativeName>
        <fullName evidence="23">Transforming growth factor beta-1-binding protein 1</fullName>
    </alternativeName>
</protein>
<dbReference type="SMART" id="SM00181">
    <property type="entry name" value="EGF"/>
    <property type="match status" value="15"/>
</dbReference>
<dbReference type="Pfam" id="PF07645">
    <property type="entry name" value="EGF_CA"/>
    <property type="match status" value="10"/>
</dbReference>
<dbReference type="PROSITE" id="PS01187">
    <property type="entry name" value="EGF_CA"/>
    <property type="match status" value="6"/>
</dbReference>
<feature type="domain" description="EGF-like" evidence="27">
    <location>
        <begin position="1006"/>
        <end position="1048"/>
    </location>
</feature>
<dbReference type="InterPro" id="IPR009030">
    <property type="entry name" value="Growth_fac_rcpt_cys_sf"/>
</dbReference>
<feature type="compositionally biased region" description="Gly residues" evidence="25">
    <location>
        <begin position="42"/>
        <end position="56"/>
    </location>
</feature>
<feature type="region of interest" description="Disordered" evidence="25">
    <location>
        <begin position="37"/>
        <end position="57"/>
    </location>
</feature>
<evidence type="ECO:0000256" key="5">
    <source>
        <dbReference type="ARBA" id="ARBA00022536"/>
    </source>
</evidence>
<evidence type="ECO:0000256" key="21">
    <source>
        <dbReference type="ARBA" id="ARBA00072995"/>
    </source>
</evidence>
<feature type="domain" description="TB" evidence="28">
    <location>
        <begin position="1280"/>
        <end position="1334"/>
    </location>
</feature>
<evidence type="ECO:0000259" key="28">
    <source>
        <dbReference type="PROSITE" id="PS51364"/>
    </source>
</evidence>
<evidence type="ECO:0000256" key="14">
    <source>
        <dbReference type="ARBA" id="ARBA00038081"/>
    </source>
</evidence>
<comment type="function">
    <text evidence="16">Key regulator of transforming growth factor beta (TGFB1, TGFB2 and TGFB3) that controls TGF-beta activation by maintaining it in a latent state during storage in extracellular space. Associates specifically via disulfide bonds with the Latency-associated peptide (LAP), which is the regulatory chain of TGF-beta, and regulates integrin-dependent activation of TGF-beta. Outcompeted by LRRC32/GARP for binding to LAP regulatory chain of TGF-beta.</text>
</comment>
<dbReference type="PROSITE" id="PS51364">
    <property type="entry name" value="TB"/>
    <property type="match status" value="4"/>
</dbReference>
<feature type="signal peptide" evidence="26">
    <location>
        <begin position="1"/>
        <end position="22"/>
    </location>
</feature>
<feature type="region of interest" description="Disordered" evidence="25">
    <location>
        <begin position="169"/>
        <end position="200"/>
    </location>
</feature>
<evidence type="ECO:0000256" key="2">
    <source>
        <dbReference type="ARBA" id="ARBA00006127"/>
    </source>
</evidence>
<dbReference type="Pfam" id="PF00683">
    <property type="entry name" value="TB"/>
    <property type="match status" value="4"/>
</dbReference>
<keyword evidence="3" id="KW-0964">Secreted</keyword>
<feature type="domain" description="TB" evidence="28">
    <location>
        <begin position="625"/>
        <end position="677"/>
    </location>
</feature>
<comment type="function">
    <text evidence="15">May play an integral structural role in elastic-fiber architectural organization and/or assembly.</text>
</comment>
<evidence type="ECO:0000256" key="20">
    <source>
        <dbReference type="ARBA" id="ARBA00072992"/>
    </source>
</evidence>
<evidence type="ECO:0000256" key="17">
    <source>
        <dbReference type="ARBA" id="ARBA00062144"/>
    </source>
</evidence>
<keyword evidence="5 24" id="KW-0245">EGF-like domain</keyword>
<dbReference type="GO" id="GO:0071944">
    <property type="term" value="C:cell periphery"/>
    <property type="evidence" value="ECO:0007669"/>
    <property type="project" value="UniProtKB-ARBA"/>
</dbReference>
<dbReference type="CTD" id="4052"/>
<keyword evidence="30" id="KW-1185">Reference proteome</keyword>
<dbReference type="Pfam" id="PF00008">
    <property type="entry name" value="EGF"/>
    <property type="match status" value="1"/>
</dbReference>
<dbReference type="GO" id="GO:0019838">
    <property type="term" value="F:growth factor binding"/>
    <property type="evidence" value="ECO:0007669"/>
    <property type="project" value="UniProtKB-KW"/>
</dbReference>
<evidence type="ECO:0000256" key="10">
    <source>
        <dbReference type="ARBA" id="ARBA00023157"/>
    </source>
</evidence>
<dbReference type="Gene3D" id="3.90.290.10">
    <property type="entry name" value="TGF-beta binding (TB) domain"/>
    <property type="match status" value="4"/>
</dbReference>
<feature type="domain" description="TB" evidence="28">
    <location>
        <begin position="509"/>
        <end position="550"/>
    </location>
</feature>
<dbReference type="GeneID" id="106903388"/>
<dbReference type="FunFam" id="2.10.25.10:FF:000056">
    <property type="entry name" value="Latent-transforming growth factor beta-binding protein 3 isoform 2"/>
    <property type="match status" value="1"/>
</dbReference>
<dbReference type="RefSeq" id="XP_014822623.1">
    <property type="nucleotide sequence ID" value="XM_014967137.1"/>
</dbReference>
<dbReference type="FunFam" id="2.10.25.10:FF:000019">
    <property type="entry name" value="latent-transforming growth factor beta-binding protein 1 isoform X2"/>
    <property type="match status" value="1"/>
</dbReference>
<keyword evidence="7" id="KW-0358">Heparin-binding</keyword>
<comment type="subunit">
    <text evidence="17">Forms part of the large latent transforming growth factor beta precursor complex; removal is essential for activation of complex. Interacts with SDC4. Interacts (via C-terminal domain) with FBN1 (via N-terminal domain) in a Ca(+2)-dependent manner.</text>
</comment>
<comment type="subcellular location">
    <subcellularLocation>
        <location evidence="1">Secreted</location>
        <location evidence="1">Extracellular space</location>
        <location evidence="1">Extracellular matrix</location>
    </subcellularLocation>
</comment>
<accession>A0A3B3Z1S5</accession>
<evidence type="ECO:0000256" key="25">
    <source>
        <dbReference type="SAM" id="MobiDB-lite"/>
    </source>
</evidence>
<organism evidence="29 30">
    <name type="scientific">Poecilia mexicana</name>
    <dbReference type="NCBI Taxonomy" id="48701"/>
    <lineage>
        <taxon>Eukaryota</taxon>
        <taxon>Metazoa</taxon>
        <taxon>Chordata</taxon>
        <taxon>Craniata</taxon>
        <taxon>Vertebrata</taxon>
        <taxon>Euteleostomi</taxon>
        <taxon>Actinopterygii</taxon>
        <taxon>Neopterygii</taxon>
        <taxon>Teleostei</taxon>
        <taxon>Neoteleostei</taxon>
        <taxon>Acanthomorphata</taxon>
        <taxon>Ovalentaria</taxon>
        <taxon>Atherinomorphae</taxon>
        <taxon>Cyprinodontiformes</taxon>
        <taxon>Poeciliidae</taxon>
        <taxon>Poeciliinae</taxon>
        <taxon>Poecilia</taxon>
    </lineage>
</organism>
<dbReference type="PROSITE" id="PS50026">
    <property type="entry name" value="EGF_3"/>
    <property type="match status" value="9"/>
</dbReference>
<evidence type="ECO:0000256" key="11">
    <source>
        <dbReference type="ARBA" id="ARBA00023180"/>
    </source>
</evidence>
<evidence type="ECO:0000256" key="15">
    <source>
        <dbReference type="ARBA" id="ARBA00058734"/>
    </source>
</evidence>
<feature type="domain" description="EGF-like" evidence="27">
    <location>
        <begin position="138"/>
        <end position="170"/>
    </location>
</feature>
<dbReference type="PROSITE" id="PS00022">
    <property type="entry name" value="EGF_1"/>
    <property type="match status" value="2"/>
</dbReference>
<evidence type="ECO:0000256" key="16">
    <source>
        <dbReference type="ARBA" id="ARBA00059743"/>
    </source>
</evidence>
<keyword evidence="10 24" id="KW-1015">Disulfide bond</keyword>
<dbReference type="SUPFAM" id="SSF57196">
    <property type="entry name" value="EGF/Laminin"/>
    <property type="match status" value="6"/>
</dbReference>
<dbReference type="Pfam" id="PF12662">
    <property type="entry name" value="cEGF"/>
    <property type="match status" value="1"/>
</dbReference>
<dbReference type="InterPro" id="IPR052235">
    <property type="entry name" value="Nephronectin_domain"/>
</dbReference>
<dbReference type="FunFam" id="3.90.290.10:FF:000002">
    <property type="entry name" value="Latent-transforming growth factor beta-binding protein 3 isoform 1"/>
    <property type="match status" value="1"/>
</dbReference>
<feature type="domain" description="EGF-like" evidence="27">
    <location>
        <begin position="574"/>
        <end position="610"/>
    </location>
</feature>
<feature type="domain" description="EGF-like" evidence="27">
    <location>
        <begin position="1432"/>
        <end position="1476"/>
    </location>
</feature>
<dbReference type="Ensembl" id="ENSPMET00000028479.1">
    <property type="protein sequence ID" value="ENSPMEP00000033577.1"/>
    <property type="gene ID" value="ENSPMEG00000022137.1"/>
</dbReference>
<feature type="disulfide bond" evidence="24">
    <location>
        <begin position="142"/>
        <end position="152"/>
    </location>
</feature>
<sequence>MVWVIWGLLFSVGLFLSPVCESVERQQSRSGFRRLYVLQPGPGQGSGPGSAPGEGGVRLSSISTRHGPSGQPMVYNVDLTGSFGSQVRNRRMGNPAAPAPQLQDQNQQNQLMKLSGVNVCGGQCCHGWSKTQGSQRCTKPNCFPPCQNGGMCLRPQLCVCKPGSKGKACEQTPVPAHSSPVVPGSEPTNGHTNGNNVVPQRPIPQQVPPNSYTSTNNLAQMKLTVKAGPQFVRPQYIQHHIQQQIRPVHSGQNQQYVIKPKYYHTHTTHTQMHVQPQPERPIPLTVGHNSIHALGNQTGRIKVVFTPTICKVTCVGSRCHNSCERGNTTTIISENGHTTDTLTAPNFRVVVCHLPCINGGKCSSRDKCQCPPNFAGKFCQMPVQNGHQQHQQSSVAYGQAQIVSTHTLPLTYSHGQTPVFNPGIVNIHIKHPPEASVQVHQVSQLDNYSNNGHQQQGSHSGSSSSSSYSYHHSESSQKIQQHGYNMVHPNHHGYKVPHYQPVASKNTLGRCFQETAAGQCGKALPGLTKLDQCCATIGTSWGFHKCQKCPNKPSIPLIDCPLGYKRINSSHCQDLDECQLQNVCPNGDCLNTVGSYMCTCKPGYAPDASLTGCIPNTPAIQEEKGACFRYVNSARQCLHPVSAQLSKQLCCCSVGKAWGPRCDKCPPPGTALFKEICPGGMGYTVLPNPPVNKPVTVFQEPVDLLPLQPLPTAEKPVEAFGTPEEILPEVVEKTSPPAPVEILPFNAGQDIAPTQLAEVDECQINPSICGQGVCYNTAESYICHCDEGFHLDGSQSTCVDIDECENRTVCPSGICYNEPGSYSCGACPLGFVGQGGRCIDIDECENRTVCPSGICYNEPGGYSCGACPLGFVGQGGRCIDVDECHDERVCVRGHCLNIEGSFLCQCGPGFRVSSAGDQCDDVDECQEEVSPCVSVGECVNNMGSYTCTCPEGFRQINETSCIDVDECVEEAELCSPHGSCLNTEGSYLCVCDSGFTASLHAPSCDDIDECGLNETRCGPHGYCENRLGSFQCLCDQGYQESQDGHACEDVNECELLSSVCGEAECMNVDGSFLCVCPNGLDYNVMIAKCEPTQTAPSVERKDCYYHLSDENLCESVLSSHVTLKECCCTLGAGWGDNCEVYPCPVNGTDQFTEMCPSGRGFIPKEDLLYGVMFSSTYKDADECKLFDKEVCKGGYCGNTEGSYECYCTSGHYYDPVKLECTDVNECLDESVCDGGECLNTDGSFNCFCRPPMVLDSNSNRCVMHPQMAEQQEMEDLNYQGICWQTVTENKMCTRPLGPNRKITYTECCCRFGEAWGMVCALCPPRNSEDYAYICNIPLGGRRQPYGQDALVAGPVHEYEVSPDYMTSPDEQHVRNFYENEEHRYSAFEGLRAEECGILNGCENGRCVRVQEGYTCDCFAGFTLDLSRMACVDVNECSELNSRMSLCRNGKCINTVGSYRCECLPGYKVSDKPNYCVKTDKQQTSTQ</sequence>
<dbReference type="InterPro" id="IPR000152">
    <property type="entry name" value="EGF-type_Asp/Asn_hydroxyl_site"/>
</dbReference>
<dbReference type="FunFam" id="2.10.25.10:FF:000115">
    <property type="entry name" value="latent-transforming growth factor beta-binding protein 4 isoform X2"/>
    <property type="match status" value="1"/>
</dbReference>
<keyword evidence="6" id="KW-0597">Phosphoprotein</keyword>
<dbReference type="PROSITE" id="PS01186">
    <property type="entry name" value="EGF_2"/>
    <property type="match status" value="5"/>
</dbReference>
<dbReference type="GO" id="GO:0008201">
    <property type="term" value="F:heparin binding"/>
    <property type="evidence" value="ECO:0007669"/>
    <property type="project" value="UniProtKB-KW"/>
</dbReference>
<comment type="caution">
    <text evidence="24">Lacks conserved residue(s) required for the propagation of feature annotation.</text>
</comment>
<evidence type="ECO:0000256" key="26">
    <source>
        <dbReference type="SAM" id="SignalP"/>
    </source>
</evidence>
<feature type="domain" description="EGF-like" evidence="27">
    <location>
        <begin position="921"/>
        <end position="962"/>
    </location>
</feature>
<dbReference type="FunFam" id="2.10.25.10:FF:000194">
    <property type="entry name" value="Latent transforming growth factor beta binding protein 2"/>
    <property type="match status" value="1"/>
</dbReference>
<proteinExistence type="inferred from homology"/>
<dbReference type="FunFam" id="2.10.25.10:FF:000005">
    <property type="entry name" value="Fibrillin 2"/>
    <property type="match status" value="1"/>
</dbReference>
<feature type="domain" description="EGF-like" evidence="27">
    <location>
        <begin position="348"/>
        <end position="380"/>
    </location>
</feature>
<evidence type="ECO:0000256" key="9">
    <source>
        <dbReference type="ARBA" id="ARBA00022737"/>
    </source>
</evidence>
<dbReference type="FunFam" id="2.10.25.10:FF:000205">
    <property type="entry name" value="latent-transforming growth factor beta-binding protein 1 isoform X1"/>
    <property type="match status" value="1"/>
</dbReference>
<feature type="disulfide bond" evidence="24">
    <location>
        <begin position="370"/>
        <end position="379"/>
    </location>
</feature>
<evidence type="ECO:0000259" key="27">
    <source>
        <dbReference type="PROSITE" id="PS50026"/>
    </source>
</evidence>
<dbReference type="PROSITE" id="PS00010">
    <property type="entry name" value="ASX_HYDROXYL"/>
    <property type="match status" value="7"/>
</dbReference>
<evidence type="ECO:0000256" key="6">
    <source>
        <dbReference type="ARBA" id="ARBA00022553"/>
    </source>
</evidence>
<feature type="disulfide bond" evidence="24">
    <location>
        <begin position="352"/>
        <end position="362"/>
    </location>
</feature>
<reference evidence="29" key="2">
    <citation type="submission" date="2025-09" db="UniProtKB">
        <authorList>
            <consortium name="Ensembl"/>
        </authorList>
    </citation>
    <scope>IDENTIFICATION</scope>
</reference>
<dbReference type="InterPro" id="IPR000742">
    <property type="entry name" value="EGF"/>
</dbReference>
<dbReference type="InterPro" id="IPR036773">
    <property type="entry name" value="TB_dom_sf"/>
</dbReference>
<feature type="disulfide bond" evidence="24">
    <location>
        <begin position="160"/>
        <end position="169"/>
    </location>
</feature>
<evidence type="ECO:0000256" key="18">
    <source>
        <dbReference type="ARBA" id="ARBA00062844"/>
    </source>
</evidence>
<evidence type="ECO:0000256" key="4">
    <source>
        <dbReference type="ARBA" id="ARBA00022530"/>
    </source>
</evidence>
<evidence type="ECO:0000256" key="12">
    <source>
        <dbReference type="ARBA" id="ARBA00023183"/>
    </source>
</evidence>
<dbReference type="FunFam" id="2.10.25.10:FF:000024">
    <property type="entry name" value="Putative latent-transforming growth factor beta-binding protein 2"/>
    <property type="match status" value="1"/>
</dbReference>
<keyword evidence="12" id="KW-0340">Growth factor binding</keyword>
<dbReference type="PANTHER" id="PTHR24050:SF28">
    <property type="entry name" value="UROMODULIN-LIKE"/>
    <property type="match status" value="1"/>
</dbReference>
<keyword evidence="13" id="KW-0379">Hydroxylation</keyword>
<evidence type="ECO:0000256" key="19">
    <source>
        <dbReference type="ARBA" id="ARBA00064273"/>
    </source>
</evidence>
<evidence type="ECO:0000313" key="29">
    <source>
        <dbReference type="Ensembl" id="ENSPMEP00000033577.1"/>
    </source>
</evidence>
<keyword evidence="9" id="KW-0677">Repeat</keyword>
<feature type="domain" description="TB" evidence="28">
    <location>
        <begin position="1101"/>
        <end position="1155"/>
    </location>
</feature>
<evidence type="ECO:0000256" key="1">
    <source>
        <dbReference type="ARBA" id="ARBA00004498"/>
    </source>
</evidence>
<dbReference type="GO" id="GO:0005509">
    <property type="term" value="F:calcium ion binding"/>
    <property type="evidence" value="ECO:0007669"/>
    <property type="project" value="InterPro"/>
</dbReference>
<evidence type="ECO:0000256" key="22">
    <source>
        <dbReference type="ARBA" id="ARBA00072997"/>
    </source>
</evidence>
<dbReference type="InterPro" id="IPR001881">
    <property type="entry name" value="EGF-like_Ca-bd_dom"/>
</dbReference>
<dbReference type="InterPro" id="IPR017878">
    <property type="entry name" value="TB_dom"/>
</dbReference>
<dbReference type="SUPFAM" id="SSF57581">
    <property type="entry name" value="TB module/8-cys domain"/>
    <property type="match status" value="4"/>
</dbReference>